<dbReference type="Pfam" id="PF06280">
    <property type="entry name" value="fn3_5"/>
    <property type="match status" value="1"/>
</dbReference>
<name>A0A4Q1BQE9_TREME</name>
<dbReference type="PANTHER" id="PTHR43806">
    <property type="entry name" value="PEPTIDASE S8"/>
    <property type="match status" value="1"/>
</dbReference>
<feature type="signal peptide" evidence="10">
    <location>
        <begin position="1"/>
        <end position="18"/>
    </location>
</feature>
<evidence type="ECO:0000313" key="15">
    <source>
        <dbReference type="Proteomes" id="UP000289152"/>
    </source>
</evidence>
<feature type="domain" description="C5a peptidase/Subtilisin-like protease SBT2-like Fn3-like" evidence="13">
    <location>
        <begin position="717"/>
        <end position="820"/>
    </location>
</feature>
<dbReference type="GO" id="GO:0016020">
    <property type="term" value="C:membrane"/>
    <property type="evidence" value="ECO:0007669"/>
    <property type="project" value="InterPro"/>
</dbReference>
<keyword evidence="6 8" id="KW-0720">Serine protease</keyword>
<organism evidence="14 15">
    <name type="scientific">Tremella mesenterica</name>
    <name type="common">Jelly fungus</name>
    <dbReference type="NCBI Taxonomy" id="5217"/>
    <lineage>
        <taxon>Eukaryota</taxon>
        <taxon>Fungi</taxon>
        <taxon>Dikarya</taxon>
        <taxon>Basidiomycota</taxon>
        <taxon>Agaricomycotina</taxon>
        <taxon>Tremellomycetes</taxon>
        <taxon>Tremellales</taxon>
        <taxon>Tremellaceae</taxon>
        <taxon>Tremella</taxon>
    </lineage>
</organism>
<accession>A0A4Q1BQE9</accession>
<evidence type="ECO:0008006" key="16">
    <source>
        <dbReference type="Google" id="ProtNLM"/>
    </source>
</evidence>
<dbReference type="PROSITE" id="PS00137">
    <property type="entry name" value="SUBTILASE_HIS"/>
    <property type="match status" value="1"/>
</dbReference>
<dbReference type="InterPro" id="IPR034187">
    <property type="entry name" value="Peptidases_S8_5"/>
</dbReference>
<keyword evidence="15" id="KW-1185">Reference proteome</keyword>
<feature type="chain" id="PRO_5020277579" description="Peptidase" evidence="10">
    <location>
        <begin position="19"/>
        <end position="1064"/>
    </location>
</feature>
<dbReference type="Pfam" id="PF02225">
    <property type="entry name" value="PA"/>
    <property type="match status" value="1"/>
</dbReference>
<dbReference type="PROSITE" id="PS00138">
    <property type="entry name" value="SUBTILASE_SER"/>
    <property type="match status" value="1"/>
</dbReference>
<dbReference type="InterPro" id="IPR000209">
    <property type="entry name" value="Peptidase_S8/S53_dom"/>
</dbReference>
<dbReference type="Proteomes" id="UP000289152">
    <property type="component" value="Unassembled WGS sequence"/>
</dbReference>
<evidence type="ECO:0000256" key="2">
    <source>
        <dbReference type="ARBA" id="ARBA00022512"/>
    </source>
</evidence>
<dbReference type="InParanoid" id="A0A4Q1BQE9"/>
<dbReference type="GO" id="GO:0005615">
    <property type="term" value="C:extracellular space"/>
    <property type="evidence" value="ECO:0007669"/>
    <property type="project" value="TreeGrafter"/>
</dbReference>
<dbReference type="PRINTS" id="PR00723">
    <property type="entry name" value="SUBTILISIN"/>
</dbReference>
<keyword evidence="2" id="KW-0134">Cell wall</keyword>
<evidence type="ECO:0000256" key="6">
    <source>
        <dbReference type="ARBA" id="ARBA00022825"/>
    </source>
</evidence>
<feature type="active site" description="Charge relay system" evidence="7 8">
    <location>
        <position position="326"/>
    </location>
</feature>
<evidence type="ECO:0000259" key="12">
    <source>
        <dbReference type="Pfam" id="PF02225"/>
    </source>
</evidence>
<evidence type="ECO:0000256" key="4">
    <source>
        <dbReference type="ARBA" id="ARBA00022729"/>
    </source>
</evidence>
<evidence type="ECO:0000259" key="11">
    <source>
        <dbReference type="Pfam" id="PF00082"/>
    </source>
</evidence>
<reference evidence="14 15" key="1">
    <citation type="submission" date="2016-06" db="EMBL/GenBank/DDBJ databases">
        <title>Evolution of pathogenesis and genome organization in the Tremellales.</title>
        <authorList>
            <person name="Cuomo C."/>
            <person name="Litvintseva A."/>
            <person name="Heitman J."/>
            <person name="Chen Y."/>
            <person name="Sun S."/>
            <person name="Springer D."/>
            <person name="Dromer F."/>
            <person name="Young S."/>
            <person name="Zeng Q."/>
            <person name="Chapman S."/>
            <person name="Gujja S."/>
            <person name="Saif S."/>
            <person name="Birren B."/>
        </authorList>
    </citation>
    <scope>NUCLEOTIDE SEQUENCE [LARGE SCALE GENOMIC DNA]</scope>
    <source>
        <strain evidence="14 15">ATCC 28783</strain>
    </source>
</reference>
<keyword evidence="5 8" id="KW-0378">Hydrolase</keyword>
<dbReference type="Pfam" id="PF00082">
    <property type="entry name" value="Peptidase_S8"/>
    <property type="match status" value="1"/>
</dbReference>
<dbReference type="Gene3D" id="3.40.50.200">
    <property type="entry name" value="Peptidase S8/S53 domain"/>
    <property type="match status" value="1"/>
</dbReference>
<evidence type="ECO:0000256" key="7">
    <source>
        <dbReference type="PIRSR" id="PIRSR615500-1"/>
    </source>
</evidence>
<evidence type="ECO:0000256" key="3">
    <source>
        <dbReference type="ARBA" id="ARBA00022670"/>
    </source>
</evidence>
<dbReference type="AlphaFoldDB" id="A0A4Q1BQE9"/>
<dbReference type="OrthoDB" id="206201at2759"/>
<keyword evidence="3 8" id="KW-0645">Protease</keyword>
<dbReference type="InterPro" id="IPR010435">
    <property type="entry name" value="C5a/SBT2-like_Fn3"/>
</dbReference>
<feature type="compositionally biased region" description="Low complexity" evidence="9">
    <location>
        <begin position="225"/>
        <end position="244"/>
    </location>
</feature>
<evidence type="ECO:0000256" key="8">
    <source>
        <dbReference type="PROSITE-ProRule" id="PRU01240"/>
    </source>
</evidence>
<feature type="active site" description="Charge relay system" evidence="7 8">
    <location>
        <position position="632"/>
    </location>
</feature>
<dbReference type="InterPro" id="IPR022398">
    <property type="entry name" value="Peptidase_S8_His-AS"/>
</dbReference>
<dbReference type="GO" id="GO:0006508">
    <property type="term" value="P:proteolysis"/>
    <property type="evidence" value="ECO:0007669"/>
    <property type="project" value="UniProtKB-KW"/>
</dbReference>
<feature type="domain" description="PA" evidence="12">
    <location>
        <begin position="487"/>
        <end position="558"/>
    </location>
</feature>
<evidence type="ECO:0000256" key="1">
    <source>
        <dbReference type="ARBA" id="ARBA00011073"/>
    </source>
</evidence>
<evidence type="ECO:0000313" key="14">
    <source>
        <dbReference type="EMBL" id="RXK40100.1"/>
    </source>
</evidence>
<dbReference type="CDD" id="cd07489">
    <property type="entry name" value="Peptidases_S8_5"/>
    <property type="match status" value="1"/>
</dbReference>
<keyword evidence="2" id="KW-0964">Secreted</keyword>
<evidence type="ECO:0000256" key="5">
    <source>
        <dbReference type="ARBA" id="ARBA00022801"/>
    </source>
</evidence>
<dbReference type="InterPro" id="IPR036852">
    <property type="entry name" value="Peptidase_S8/S53_dom_sf"/>
</dbReference>
<feature type="active site" description="Charge relay system" evidence="7 8">
    <location>
        <position position="276"/>
    </location>
</feature>
<comment type="caution">
    <text evidence="14">The sequence shown here is derived from an EMBL/GenBank/DDBJ whole genome shotgun (WGS) entry which is preliminary data.</text>
</comment>
<dbReference type="GO" id="GO:0004252">
    <property type="term" value="F:serine-type endopeptidase activity"/>
    <property type="evidence" value="ECO:0007669"/>
    <property type="project" value="UniProtKB-UniRule"/>
</dbReference>
<dbReference type="InterPro" id="IPR003137">
    <property type="entry name" value="PA_domain"/>
</dbReference>
<dbReference type="InterPro" id="IPR046450">
    <property type="entry name" value="PA_dom_sf"/>
</dbReference>
<feature type="region of interest" description="Disordered" evidence="9">
    <location>
        <begin position="225"/>
        <end position="247"/>
    </location>
</feature>
<feature type="domain" description="Peptidase S8/S53" evidence="11">
    <location>
        <begin position="267"/>
        <end position="672"/>
    </location>
</feature>
<sequence length="1064" mass="112711">MLFSWAVTLLHAPLTIKAFDLSSISHITSGSSDIIPGRYIVEFDSASNLQSSIGKRVVTAREDLYQQLDTGGVSYSIKQEYNSDLFFGASVQLSSAQDLEVLASSQGVINILPVHRVQLPSVHGSTLNAQSFFRGSGFSGSVQHANNVTTSSSSPASTIVPSSTALPDNATIGFTANNTFGRPTSVSVPSASVSTKTTCTKDRKGKETCTTTTVTVSATSSSSLRSSSIISSPSSSTSSASPTSQTAPYGVLGQLQADRVQASGNKGKGIKIGVIDSGVDYTRTPLGGCYGPNCKIAGGYDFVGDSFDGSNDPQPDNDPFDSCYGHGTFVCGLIGANPNEYGVTGAAPEASIYMYRTFSCSGASTDDLIATAMQKAYEDGMDVVNLSLGEPSAWTEGMLSVMASRLVNMGITVVASAGNAGQVGAFYPQAPAAGRGVISVGSFDSSFFPAQQAFVSTGYGPITYYDYNPFTPGTYSLYAFSTDPNVATDGCAIPDGTPDLSGKLVLIRRGGCALLTKAQNAYYQGASGIFLVNTPDTVPEYENYPINFAFVSYEDGNYLIDQFASNSNTTVTFKYAPIAAPNTLTANTTSLFSQIGPSNDLYITTQVSTVGSDLVGLIPTALGNWSVEEGTSFAAPLVAGSIALLLNSQGNSNLSPQNVREMLEFTSQPVITSLSDQTLETVASQGSGKVGIYDAINSQIYVSPSELYLNDTAYINSLQYLTVTNKGKSFTTYKISHAPAGTALTYQSGLDQSADEPVPQSSSSATVHFSQTSISLFPGQTTIIILSFSPPSGLDSKQFPVYSGYIKISGGSTIASIPYLGLAAKMKNMPVLDPTAYYLGIDTPVIMTPSNDVQSGPQTYTFQGDDYPTILYRLVGGTPALYIDLVGVNSSLGFTPRYNTKRSLIADISDRGIHLDERSEGKQVKRSFVREERNGRYPITRAMVEGRGNEKRASGLAAEILKLYCELTNYKAPGCTSKGSGTYDKVPIIGNIYQALYIPRNTDNADGSGNDYGTVALNPPVFLNGTTIPNGTYRFLMRALHVTGDPETEEDYESWLSQPFTVAQ</sequence>
<protein>
    <recommendedName>
        <fullName evidence="16">Peptidase</fullName>
    </recommendedName>
</protein>
<evidence type="ECO:0000256" key="9">
    <source>
        <dbReference type="SAM" id="MobiDB-lite"/>
    </source>
</evidence>
<dbReference type="SUPFAM" id="SSF52025">
    <property type="entry name" value="PA domain"/>
    <property type="match status" value="1"/>
</dbReference>
<dbReference type="VEuPathDB" id="FungiDB:TREMEDRAFT_68225"/>
<dbReference type="PROSITE" id="PS51892">
    <property type="entry name" value="SUBTILASE"/>
    <property type="match status" value="1"/>
</dbReference>
<dbReference type="STRING" id="5217.A0A4Q1BQE9"/>
<proteinExistence type="inferred from homology"/>
<dbReference type="SUPFAM" id="SSF52743">
    <property type="entry name" value="Subtilisin-like"/>
    <property type="match status" value="1"/>
</dbReference>
<dbReference type="PANTHER" id="PTHR43806:SF66">
    <property type="entry name" value="SERIN ENDOPEPTIDASE"/>
    <property type="match status" value="1"/>
</dbReference>
<gene>
    <name evidence="14" type="ORF">M231_02557</name>
</gene>
<dbReference type="InterPro" id="IPR015500">
    <property type="entry name" value="Peptidase_S8_subtilisin-rel"/>
</dbReference>
<evidence type="ECO:0000256" key="10">
    <source>
        <dbReference type="SAM" id="SignalP"/>
    </source>
</evidence>
<dbReference type="InterPro" id="IPR050131">
    <property type="entry name" value="Peptidase_S8_subtilisin-like"/>
</dbReference>
<keyword evidence="4 10" id="KW-0732">Signal</keyword>
<dbReference type="EMBL" id="SDIL01000022">
    <property type="protein sequence ID" value="RXK40100.1"/>
    <property type="molecule type" value="Genomic_DNA"/>
</dbReference>
<dbReference type="InterPro" id="IPR023828">
    <property type="entry name" value="Peptidase_S8_Ser-AS"/>
</dbReference>
<dbReference type="Gene3D" id="3.50.30.30">
    <property type="match status" value="1"/>
</dbReference>
<evidence type="ECO:0000259" key="13">
    <source>
        <dbReference type="Pfam" id="PF06280"/>
    </source>
</evidence>
<comment type="similarity">
    <text evidence="1 8">Belongs to the peptidase S8 family.</text>
</comment>